<organism evidence="2 3">
    <name type="scientific">Streptomyces mobaraensis</name>
    <name type="common">Streptoverticillium mobaraense</name>
    <dbReference type="NCBI Taxonomy" id="35621"/>
    <lineage>
        <taxon>Bacteria</taxon>
        <taxon>Bacillati</taxon>
        <taxon>Actinomycetota</taxon>
        <taxon>Actinomycetes</taxon>
        <taxon>Kitasatosporales</taxon>
        <taxon>Streptomycetaceae</taxon>
        <taxon>Streptomyces</taxon>
    </lineage>
</organism>
<dbReference type="InterPro" id="IPR011330">
    <property type="entry name" value="Glyco_hydro/deAcase_b/a-brl"/>
</dbReference>
<evidence type="ECO:0000313" key="2">
    <source>
        <dbReference type="EMBL" id="KAB7833841.1"/>
    </source>
</evidence>
<evidence type="ECO:0000313" key="3">
    <source>
        <dbReference type="Proteomes" id="UP000327000"/>
    </source>
</evidence>
<dbReference type="AlphaFoldDB" id="A0A5N5VYA4"/>
<dbReference type="OrthoDB" id="9763050at2"/>
<dbReference type="InterPro" id="IPR002509">
    <property type="entry name" value="NODB_dom"/>
</dbReference>
<dbReference type="PANTHER" id="PTHR10587:SF134">
    <property type="entry name" value="SECRETED PROTEIN"/>
    <property type="match status" value="1"/>
</dbReference>
<dbReference type="GO" id="GO:0016810">
    <property type="term" value="F:hydrolase activity, acting on carbon-nitrogen (but not peptide) bonds"/>
    <property type="evidence" value="ECO:0007669"/>
    <property type="project" value="InterPro"/>
</dbReference>
<dbReference type="InterPro" id="IPR050248">
    <property type="entry name" value="Polysacc_deacetylase_ArnD"/>
</dbReference>
<sequence>MPRRHASLPRLLTLLTLLVLTVCAVLTGPFGSATAHGTARPLPPVLSRVPTHDRVVFLTIDDGWYRDPAAAALLRDRRIPVSLFPLPDAVEQDPGYFRQLVPGHRPAVGNHTVGHPDLTTLDLTGQRKEICAARDRLAAAFGRAPALLRPPFGRYDDTTRAAARDCGVRALVTWTHDFTTWGDTPPPVPRLRRGDVVLLHFTPTLTADLGRALTAAREAGLVPAPLGAYVR</sequence>
<dbReference type="PANTHER" id="PTHR10587">
    <property type="entry name" value="GLYCOSYL TRANSFERASE-RELATED"/>
    <property type="match status" value="1"/>
</dbReference>
<dbReference type="RefSeq" id="WP_152265914.1">
    <property type="nucleotide sequence ID" value="NZ_VOKX01000126.1"/>
</dbReference>
<dbReference type="Pfam" id="PF01522">
    <property type="entry name" value="Polysacc_deac_1"/>
    <property type="match status" value="1"/>
</dbReference>
<name>A0A5N5VYA4_STRMB</name>
<protein>
    <submittedName>
        <fullName evidence="2">Polysaccharide deacetylase family protein</fullName>
    </submittedName>
</protein>
<dbReference type="CDD" id="cd10917">
    <property type="entry name" value="CE4_NodB_like_6s_7s"/>
    <property type="match status" value="1"/>
</dbReference>
<dbReference type="GO" id="GO:0005975">
    <property type="term" value="P:carbohydrate metabolic process"/>
    <property type="evidence" value="ECO:0007669"/>
    <property type="project" value="InterPro"/>
</dbReference>
<proteinExistence type="predicted"/>
<accession>A0A5N5VYA4</accession>
<reference evidence="2 3" key="1">
    <citation type="journal article" date="2019" name="Microb. Cell Fact.">
        <title>Exploring novel herbicidin analogues by transcriptional regulator overexpression and MS/MS molecular networking.</title>
        <authorList>
            <person name="Shi Y."/>
            <person name="Gu R."/>
            <person name="Li Y."/>
            <person name="Wang X."/>
            <person name="Ren W."/>
            <person name="Li X."/>
            <person name="Wang L."/>
            <person name="Xie Y."/>
            <person name="Hong B."/>
        </authorList>
    </citation>
    <scope>NUCLEOTIDE SEQUENCE [LARGE SCALE GENOMIC DNA]</scope>
    <source>
        <strain evidence="2 3">US-43</strain>
    </source>
</reference>
<dbReference type="EMBL" id="VOKX01000126">
    <property type="protein sequence ID" value="KAB7833841.1"/>
    <property type="molecule type" value="Genomic_DNA"/>
</dbReference>
<evidence type="ECO:0000259" key="1">
    <source>
        <dbReference type="PROSITE" id="PS51677"/>
    </source>
</evidence>
<dbReference type="SUPFAM" id="SSF88713">
    <property type="entry name" value="Glycoside hydrolase/deacetylase"/>
    <property type="match status" value="1"/>
</dbReference>
<feature type="domain" description="NodB homology" evidence="1">
    <location>
        <begin position="54"/>
        <end position="231"/>
    </location>
</feature>
<dbReference type="PROSITE" id="PS51677">
    <property type="entry name" value="NODB"/>
    <property type="match status" value="1"/>
</dbReference>
<comment type="caution">
    <text evidence="2">The sequence shown here is derived from an EMBL/GenBank/DDBJ whole genome shotgun (WGS) entry which is preliminary data.</text>
</comment>
<gene>
    <name evidence="2" type="ORF">FRZ00_31920</name>
</gene>
<keyword evidence="3" id="KW-1185">Reference proteome</keyword>
<dbReference type="Gene3D" id="3.20.20.370">
    <property type="entry name" value="Glycoside hydrolase/deacetylase"/>
    <property type="match status" value="1"/>
</dbReference>
<dbReference type="Proteomes" id="UP000327000">
    <property type="component" value="Unassembled WGS sequence"/>
</dbReference>